<dbReference type="RefSeq" id="WP_053962066.1">
    <property type="nucleotide sequence ID" value="NZ_CP012390.1"/>
</dbReference>
<sequence length="672" mass="74503">MSTTEQAATPHNPGEQLLDPAAPVTRLDQGAITIDDDIVEYWETAARDLDWDTPWTTVLDWSDAPRARWFDGGTLNAAANCLDRHVDAGRGEVIAYHWIGEDPNDTRDITYRELLDEVCKAANYLTTLGLRTGDRAAIYLPGIPEAVITMLACARLGIIHTVVFGGFSAPALRQRLIDSGARIVITSDGQFRSGKALALKTIVDDALRTPAEDEDGELHVESVLVVKRTGQDTPMKEGRDFWWHDVVDPQSTTHRYRPMPAENPLFLLYTSGTTGKPKGVIHSTGGYLVGALSTMLSSFDFVTADRRVNLTKDIYWCTADIGWITGHTYAVYGPLLTGTTSVMYEGVYNYPTFHRHFEIIEKYGVTVYYTSPTLVRSLAGQGHQIPESHDLSNLRLLGTVGEPIGEKAWHWFRDHIGDGTTPVVDTWWQTETGSHAIRPRWRYKPLKAGSAQQPVSGIAVAIVDEQGEEVPNGEEGFLVITHPWPSMLRGVWGDEGRFYRAYFKQFAHKGYYVTGDRAKRDEDGDIWILGRADDVINVAGHRLSTAEIESVIGSAYDVAETAVIGVPDESKGEIVVAYVVVRGRSHHLLEDQEAAEKLAADLRESVSQQISPIAKPARVYFVGDLPRTRSGKIMRRVVRALDTDKPLGDLSTLVDPGIVDHIRDERTNRGAF</sequence>
<dbReference type="PANTHER" id="PTHR24095">
    <property type="entry name" value="ACETYL-COENZYME A SYNTHETASE"/>
    <property type="match status" value="1"/>
</dbReference>
<dbReference type="InterPro" id="IPR025110">
    <property type="entry name" value="AMP-bd_C"/>
</dbReference>
<dbReference type="GO" id="GO:0019427">
    <property type="term" value="P:acetyl-CoA biosynthetic process from acetate"/>
    <property type="evidence" value="ECO:0007669"/>
    <property type="project" value="UniProtKB-UniRule"/>
</dbReference>
<dbReference type="Gene3D" id="3.40.50.12780">
    <property type="entry name" value="N-terminal domain of ligase-like"/>
    <property type="match status" value="1"/>
</dbReference>
<evidence type="ECO:0000313" key="12">
    <source>
        <dbReference type="Proteomes" id="UP000068137"/>
    </source>
</evidence>
<dbReference type="PANTHER" id="PTHR24095:SF14">
    <property type="entry name" value="ACETYL-COENZYME A SYNTHETASE 1"/>
    <property type="match status" value="1"/>
</dbReference>
<proteinExistence type="inferred from homology"/>
<keyword evidence="5" id="KW-0067">ATP-binding</keyword>
<evidence type="ECO:0000256" key="1">
    <source>
        <dbReference type="ARBA" id="ARBA00006432"/>
    </source>
</evidence>
<dbReference type="Pfam" id="PF00501">
    <property type="entry name" value="AMP-binding"/>
    <property type="match status" value="1"/>
</dbReference>
<dbReference type="PROSITE" id="PS00455">
    <property type="entry name" value="AMP_BINDING"/>
    <property type="match status" value="1"/>
</dbReference>
<evidence type="ECO:0000256" key="3">
    <source>
        <dbReference type="ARBA" id="ARBA00022598"/>
    </source>
</evidence>
<dbReference type="GO" id="GO:0005829">
    <property type="term" value="C:cytosol"/>
    <property type="evidence" value="ECO:0007669"/>
    <property type="project" value="TreeGrafter"/>
</dbReference>
<dbReference type="KEGG" id="cbq:AL705_04920"/>
<dbReference type="FunFam" id="3.40.50.12780:FF:000001">
    <property type="entry name" value="Acetyl-coenzyme A synthetase"/>
    <property type="match status" value="1"/>
</dbReference>
<evidence type="ECO:0000259" key="8">
    <source>
        <dbReference type="Pfam" id="PF00501"/>
    </source>
</evidence>
<feature type="domain" description="Acetyl-coenzyme A synthetase N-terminal" evidence="10">
    <location>
        <begin position="36"/>
        <end position="81"/>
    </location>
</feature>
<dbReference type="InterPro" id="IPR042099">
    <property type="entry name" value="ANL_N_sf"/>
</dbReference>
<evidence type="ECO:0000256" key="6">
    <source>
        <dbReference type="ARBA" id="ARBA00022990"/>
    </source>
</evidence>
<organism evidence="11 12">
    <name type="scientific">Lawsonella clevelandensis</name>
    <dbReference type="NCBI Taxonomy" id="1528099"/>
    <lineage>
        <taxon>Bacteria</taxon>
        <taxon>Bacillati</taxon>
        <taxon>Actinomycetota</taxon>
        <taxon>Actinomycetes</taxon>
        <taxon>Mycobacteriales</taxon>
        <taxon>Lawsonellaceae</taxon>
        <taxon>Lawsonella</taxon>
    </lineage>
</organism>
<evidence type="ECO:0000313" key="11">
    <source>
        <dbReference type="EMBL" id="ALE19065.1"/>
    </source>
</evidence>
<keyword evidence="3" id="KW-0436">Ligase</keyword>
<keyword evidence="6" id="KW-0007">Acetylation</keyword>
<dbReference type="InterPro" id="IPR032387">
    <property type="entry name" value="ACAS_N"/>
</dbReference>
<dbReference type="Pfam" id="PF16177">
    <property type="entry name" value="ACAS_N"/>
    <property type="match status" value="1"/>
</dbReference>
<dbReference type="Gene3D" id="3.30.300.30">
    <property type="match status" value="1"/>
</dbReference>
<evidence type="ECO:0000259" key="10">
    <source>
        <dbReference type="Pfam" id="PF16177"/>
    </source>
</evidence>
<dbReference type="InterPro" id="IPR020845">
    <property type="entry name" value="AMP-binding_CS"/>
</dbReference>
<dbReference type="NCBIfam" id="NF001208">
    <property type="entry name" value="PRK00174.1"/>
    <property type="match status" value="1"/>
</dbReference>
<dbReference type="STRING" id="1528099.AL705_04920"/>
<evidence type="ECO:0000259" key="9">
    <source>
        <dbReference type="Pfam" id="PF13193"/>
    </source>
</evidence>
<dbReference type="AlphaFoldDB" id="A0A0M4LYX0"/>
<keyword evidence="4" id="KW-0547">Nucleotide-binding</keyword>
<reference evidence="11 12" key="1">
    <citation type="journal article" date="2015" name="Genome Announc.">
        <title>Complete Genome Sequences for Two Strains of a Novel Fastidious, Partially Acid-Fast, Gram-Positive Corynebacterineae Bacterium, Derived from Human Clinical Samples.</title>
        <authorList>
            <person name="Nicholson A.C."/>
            <person name="Bell M."/>
            <person name="Humrighouse B.W."/>
            <person name="McQuiston J.R."/>
        </authorList>
    </citation>
    <scope>NUCLEOTIDE SEQUENCE [LARGE SCALE GENOMIC DNA]</scope>
    <source>
        <strain evidence="11 12">X1698</strain>
    </source>
</reference>
<protein>
    <recommendedName>
        <fullName evidence="2 7">Acetate--CoA ligase</fullName>
        <ecNumber evidence="2 7">6.2.1.1</ecNumber>
    </recommendedName>
</protein>
<dbReference type="InterPro" id="IPR011904">
    <property type="entry name" value="Ac_CoA_lig"/>
</dbReference>
<dbReference type="Proteomes" id="UP000068137">
    <property type="component" value="Chromosome"/>
</dbReference>
<evidence type="ECO:0000256" key="4">
    <source>
        <dbReference type="ARBA" id="ARBA00022741"/>
    </source>
</evidence>
<dbReference type="SUPFAM" id="SSF56801">
    <property type="entry name" value="Acetyl-CoA synthetase-like"/>
    <property type="match status" value="1"/>
</dbReference>
<name>A0A0M4LYX0_9ACTN</name>
<gene>
    <name evidence="11" type="ORF">AL705_04920</name>
</gene>
<dbReference type="NCBIfam" id="TIGR02188">
    <property type="entry name" value="Ac_CoA_lig_AcsA"/>
    <property type="match status" value="1"/>
</dbReference>
<dbReference type="OrthoDB" id="9803968at2"/>
<dbReference type="GO" id="GO:0016208">
    <property type="term" value="F:AMP binding"/>
    <property type="evidence" value="ECO:0007669"/>
    <property type="project" value="InterPro"/>
</dbReference>
<feature type="domain" description="AMP-binding enzyme C-terminal" evidence="9">
    <location>
        <begin position="547"/>
        <end position="632"/>
    </location>
</feature>
<dbReference type="InterPro" id="IPR045851">
    <property type="entry name" value="AMP-bd_C_sf"/>
</dbReference>
<dbReference type="Pfam" id="PF13193">
    <property type="entry name" value="AMP-binding_C"/>
    <property type="match status" value="1"/>
</dbReference>
<dbReference type="GO" id="GO:0005524">
    <property type="term" value="F:ATP binding"/>
    <property type="evidence" value="ECO:0007669"/>
    <property type="project" value="UniProtKB-KW"/>
</dbReference>
<dbReference type="GO" id="GO:0003987">
    <property type="term" value="F:acetate-CoA ligase activity"/>
    <property type="evidence" value="ECO:0007669"/>
    <property type="project" value="UniProtKB-UniRule"/>
</dbReference>
<dbReference type="InterPro" id="IPR000873">
    <property type="entry name" value="AMP-dep_synth/lig_dom"/>
</dbReference>
<dbReference type="EMBL" id="CP012390">
    <property type="protein sequence ID" value="ALE19065.1"/>
    <property type="molecule type" value="Genomic_DNA"/>
</dbReference>
<dbReference type="PATRIC" id="fig|1562462.4.peg.1015"/>
<comment type="similarity">
    <text evidence="1">Belongs to the ATP-dependent AMP-binding enzyme family.</text>
</comment>
<evidence type="ECO:0000256" key="7">
    <source>
        <dbReference type="NCBIfam" id="TIGR02188"/>
    </source>
</evidence>
<evidence type="ECO:0000256" key="2">
    <source>
        <dbReference type="ARBA" id="ARBA00013275"/>
    </source>
</evidence>
<accession>A0A0M4LYX0</accession>
<evidence type="ECO:0000256" key="5">
    <source>
        <dbReference type="ARBA" id="ARBA00022840"/>
    </source>
</evidence>
<dbReference type="EC" id="6.2.1.1" evidence="2 7"/>
<feature type="domain" description="AMP-dependent synthetase/ligase" evidence="8">
    <location>
        <begin position="90"/>
        <end position="491"/>
    </location>
</feature>